<feature type="compositionally biased region" description="Polar residues" evidence="4">
    <location>
        <begin position="976"/>
        <end position="990"/>
    </location>
</feature>
<keyword evidence="1 3" id="KW-0547">Nucleotide-binding</keyword>
<feature type="compositionally biased region" description="Low complexity" evidence="4">
    <location>
        <begin position="305"/>
        <end position="322"/>
    </location>
</feature>
<dbReference type="InterPro" id="IPR050117">
    <property type="entry name" value="MAPK"/>
</dbReference>
<proteinExistence type="predicted"/>
<dbReference type="Gene3D" id="3.30.200.20">
    <property type="entry name" value="Phosphorylase Kinase, domain 1"/>
    <property type="match status" value="2"/>
</dbReference>
<feature type="region of interest" description="Disordered" evidence="4">
    <location>
        <begin position="255"/>
        <end position="377"/>
    </location>
</feature>
<feature type="region of interest" description="Disordered" evidence="4">
    <location>
        <begin position="885"/>
        <end position="910"/>
    </location>
</feature>
<feature type="region of interest" description="Disordered" evidence="4">
    <location>
        <begin position="922"/>
        <end position="1113"/>
    </location>
</feature>
<dbReference type="InterPro" id="IPR008271">
    <property type="entry name" value="Ser/Thr_kinase_AS"/>
</dbReference>
<feature type="compositionally biased region" description="Basic and acidic residues" evidence="4">
    <location>
        <begin position="958"/>
        <end position="970"/>
    </location>
</feature>
<evidence type="ECO:0000256" key="2">
    <source>
        <dbReference type="ARBA" id="ARBA00022840"/>
    </source>
</evidence>
<dbReference type="Pfam" id="PF00069">
    <property type="entry name" value="Pkinase"/>
    <property type="match status" value="2"/>
</dbReference>
<comment type="caution">
    <text evidence="6">The sequence shown here is derived from an EMBL/GenBank/DDBJ whole genome shotgun (WGS) entry which is preliminary data.</text>
</comment>
<dbReference type="Proteomes" id="UP001281761">
    <property type="component" value="Unassembled WGS sequence"/>
</dbReference>
<feature type="compositionally biased region" description="Basic and acidic residues" evidence="4">
    <location>
        <begin position="286"/>
        <end position="295"/>
    </location>
</feature>
<feature type="compositionally biased region" description="Low complexity" evidence="4">
    <location>
        <begin position="1092"/>
        <end position="1104"/>
    </location>
</feature>
<evidence type="ECO:0000259" key="5">
    <source>
        <dbReference type="PROSITE" id="PS50011"/>
    </source>
</evidence>
<dbReference type="Gene3D" id="3.30.40.10">
    <property type="entry name" value="Zinc/RING finger domain, C3HC4 (zinc finger)"/>
    <property type="match status" value="1"/>
</dbReference>
<dbReference type="InterPro" id="IPR013083">
    <property type="entry name" value="Znf_RING/FYVE/PHD"/>
</dbReference>
<dbReference type="InterPro" id="IPR011009">
    <property type="entry name" value="Kinase-like_dom_sf"/>
</dbReference>
<feature type="compositionally biased region" description="Low complexity" evidence="4">
    <location>
        <begin position="447"/>
        <end position="463"/>
    </location>
</feature>
<dbReference type="PROSITE" id="PS00107">
    <property type="entry name" value="PROTEIN_KINASE_ATP"/>
    <property type="match status" value="1"/>
</dbReference>
<feature type="region of interest" description="Disordered" evidence="4">
    <location>
        <begin position="447"/>
        <end position="492"/>
    </location>
</feature>
<keyword evidence="6" id="KW-0808">Transferase</keyword>
<evidence type="ECO:0000256" key="4">
    <source>
        <dbReference type="SAM" id="MobiDB-lite"/>
    </source>
</evidence>
<dbReference type="PROSITE" id="PS00108">
    <property type="entry name" value="PROTEIN_KINASE_ST"/>
    <property type="match status" value="1"/>
</dbReference>
<reference evidence="6 7" key="1">
    <citation type="journal article" date="2022" name="bioRxiv">
        <title>Genomics of Preaxostyla Flagellates Illuminates Evolutionary Transitions and the Path Towards Mitochondrial Loss.</title>
        <authorList>
            <person name="Novak L.V.F."/>
            <person name="Treitli S.C."/>
            <person name="Pyrih J."/>
            <person name="Halakuc P."/>
            <person name="Pipaliya S.V."/>
            <person name="Vacek V."/>
            <person name="Brzon O."/>
            <person name="Soukal P."/>
            <person name="Eme L."/>
            <person name="Dacks J.B."/>
            <person name="Karnkowska A."/>
            <person name="Elias M."/>
            <person name="Hampl V."/>
        </authorList>
    </citation>
    <scope>NUCLEOTIDE SEQUENCE [LARGE SCALE GENOMIC DNA]</scope>
    <source>
        <strain evidence="6">NAU3</strain>
        <tissue evidence="6">Gut</tissue>
    </source>
</reference>
<dbReference type="SMART" id="SM00220">
    <property type="entry name" value="S_TKc"/>
    <property type="match status" value="1"/>
</dbReference>
<keyword evidence="2 3" id="KW-0067">ATP-binding</keyword>
<feature type="region of interest" description="Disordered" evidence="4">
    <location>
        <begin position="166"/>
        <end position="189"/>
    </location>
</feature>
<protein>
    <submittedName>
        <fullName evidence="6">Mitogen-activated protein kinase 5</fullName>
        <ecNumber evidence="6">2.7.11.24</ecNumber>
    </submittedName>
</protein>
<dbReference type="GO" id="GO:0004707">
    <property type="term" value="F:MAP kinase activity"/>
    <property type="evidence" value="ECO:0007669"/>
    <property type="project" value="UniProtKB-EC"/>
</dbReference>
<dbReference type="PROSITE" id="PS50011">
    <property type="entry name" value="PROTEIN_KINASE_DOM"/>
    <property type="match status" value="1"/>
</dbReference>
<keyword evidence="7" id="KW-1185">Reference proteome</keyword>
<feature type="compositionally biased region" description="Basic and acidic residues" evidence="4">
    <location>
        <begin position="885"/>
        <end position="895"/>
    </location>
</feature>
<feature type="compositionally biased region" description="Basic and acidic residues" evidence="4">
    <location>
        <begin position="1062"/>
        <end position="1076"/>
    </location>
</feature>
<dbReference type="InterPro" id="IPR017441">
    <property type="entry name" value="Protein_kinase_ATP_BS"/>
</dbReference>
<organism evidence="6 7">
    <name type="scientific">Blattamonas nauphoetae</name>
    <dbReference type="NCBI Taxonomy" id="2049346"/>
    <lineage>
        <taxon>Eukaryota</taxon>
        <taxon>Metamonada</taxon>
        <taxon>Preaxostyla</taxon>
        <taxon>Oxymonadida</taxon>
        <taxon>Blattamonas</taxon>
    </lineage>
</organism>
<keyword evidence="6" id="KW-0418">Kinase</keyword>
<feature type="compositionally biased region" description="Basic and acidic residues" evidence="4">
    <location>
        <begin position="1026"/>
        <end position="1037"/>
    </location>
</feature>
<evidence type="ECO:0000313" key="6">
    <source>
        <dbReference type="EMBL" id="KAK2951775.1"/>
    </source>
</evidence>
<feature type="binding site" evidence="3">
    <location>
        <position position="406"/>
    </location>
    <ligand>
        <name>ATP</name>
        <dbReference type="ChEBI" id="CHEBI:30616"/>
    </ligand>
</feature>
<dbReference type="SUPFAM" id="SSF56112">
    <property type="entry name" value="Protein kinase-like (PK-like)"/>
    <property type="match status" value="1"/>
</dbReference>
<feature type="compositionally biased region" description="Polar residues" evidence="4">
    <location>
        <begin position="1045"/>
        <end position="1061"/>
    </location>
</feature>
<accession>A0ABQ9XNR8</accession>
<gene>
    <name evidence="6" type="ORF">BLNAU_13268</name>
</gene>
<dbReference type="InterPro" id="IPR000719">
    <property type="entry name" value="Prot_kinase_dom"/>
</dbReference>
<evidence type="ECO:0000256" key="1">
    <source>
        <dbReference type="ARBA" id="ARBA00022741"/>
    </source>
</evidence>
<evidence type="ECO:0000313" key="7">
    <source>
        <dbReference type="Proteomes" id="UP001281761"/>
    </source>
</evidence>
<name>A0ABQ9XNR8_9EUKA</name>
<dbReference type="EC" id="2.7.11.24" evidence="6"/>
<feature type="domain" description="Protein kinase" evidence="5">
    <location>
        <begin position="376"/>
        <end position="748"/>
    </location>
</feature>
<dbReference type="CDD" id="cd07834">
    <property type="entry name" value="STKc_MAPK"/>
    <property type="match status" value="1"/>
</dbReference>
<dbReference type="PANTHER" id="PTHR24055">
    <property type="entry name" value="MITOGEN-ACTIVATED PROTEIN KINASE"/>
    <property type="match status" value="1"/>
</dbReference>
<dbReference type="EMBL" id="JARBJD010000113">
    <property type="protein sequence ID" value="KAK2951775.1"/>
    <property type="molecule type" value="Genomic_DNA"/>
</dbReference>
<dbReference type="Gene3D" id="1.10.510.10">
    <property type="entry name" value="Transferase(Phosphotransferase) domain 1"/>
    <property type="match status" value="1"/>
</dbReference>
<feature type="compositionally biased region" description="Polar residues" evidence="4">
    <location>
        <begin position="166"/>
        <end position="187"/>
    </location>
</feature>
<sequence length="1113" mass="123943">MTQCCPNCHQDIAANFERHVTYCTRFIILCPKCGEPVQKTALDEHYAESHQSVECELCHMQIDQYFLELHQKDECQCRILGQCPYCEIDLFPHTDPNHIEECGNRTDLCDVCHQRVLVKFLMLHLHSGCAEHVLEPPAPRQRTPEESLDNMRAAALGDFFGSTPSGNIYTSNPTVKTNSEHTTAPTRNSREPSFKFICPLCHQYESQSEDECTHHIQSNCPMNEFIAEYFEANGFPPMPLRVEKAKPAAQRAIPLQPRPTHQPPAHSAPRVSKPKPKPSPVYSDLASDKRAERFAKKTAPKSRIKSLVSSSSTPPPSKAFKSALTTVGTSDKGHVLQPDYTPPPQKPKPTKQTKKSENKTAASAEPTSKKTQSERYTPLKIIGKGSYGVVLSVHDSVTGENRAVKKASKAFQSRTDAKRTLREIRLLKRLIHPNIVSLQDIILSAPSNSPNPASSPTDSSNTPLPFPSPKPQSLPSVLSKHANHSNTESSSPDSLFDVFTDVYFVLDLMDSDLHHVLKSNHKLSDDQICYLTYQMLLGVAFMHEQGIMHRDLKPGNILVNKDCTVKITDFGLARPVLPNQDLGSKMLTEYVATRWYRAPEIVLGSSNYGVESDMWSVGCLFAEFFTRSPLFPGRDYLHQLHLIVERLGVPDDKTLTQYDNDKAIRYLKSLATTLSPQESHEFPVCTPPNATPELLEVMSSPIFLAWHDHFVEKNVSFPATPLSLLVKLLAWDPRERLSAKEALLHPYFDGMREADEELMNTDLNWADTPPITPMSTMSTASPIPIRRSSLSTPINTPLSHSRSPRISPIHHKVLAPFSLDYEPFIVSTSQCRHLIFAEALLFNSTNPLSTPLNKGNYTPPVEMHALLEMLNAGIWTGLFGMEAPTDRTEESKNDSALDSPRQIYSGKSKLPTRTISFNTNLSKYSADPEEPSTPVFPSDNPRSSRRLAPMPFTVPTAEEGKKNEKFEIPTKRNSIRRTATSSPSNYSQSPIPVGDAGSGVKEEKKKSLSAKSNQRGVSPRNVGQGEKGKEKEDDRKNGKTGIETPKQTPQPKHTRTTSSADLKTRVEERKEEKKVVADSLISPKRAQSMRLSPTVVSSSPGPSSAKKAVRKQK</sequence>
<evidence type="ECO:0000256" key="3">
    <source>
        <dbReference type="PROSITE-ProRule" id="PRU10141"/>
    </source>
</evidence>